<dbReference type="Proteomes" id="UP001552299">
    <property type="component" value="Unassembled WGS sequence"/>
</dbReference>
<proteinExistence type="predicted"/>
<evidence type="ECO:0000313" key="1">
    <source>
        <dbReference type="EMBL" id="KAL0903470.1"/>
    </source>
</evidence>
<name>A0ABD0TUW6_DENTH</name>
<protein>
    <submittedName>
        <fullName evidence="1">Uncharacterized protein</fullName>
    </submittedName>
</protein>
<gene>
    <name evidence="1" type="ORF">M5K25_027854</name>
</gene>
<reference evidence="1 2" key="1">
    <citation type="journal article" date="2024" name="Plant Biotechnol. J.">
        <title>Dendrobium thyrsiflorum genome and its molecular insights into genes involved in important horticultural traits.</title>
        <authorList>
            <person name="Chen B."/>
            <person name="Wang J.Y."/>
            <person name="Zheng P.J."/>
            <person name="Li K.L."/>
            <person name="Liang Y.M."/>
            <person name="Chen X.F."/>
            <person name="Zhang C."/>
            <person name="Zhao X."/>
            <person name="He X."/>
            <person name="Zhang G.Q."/>
            <person name="Liu Z.J."/>
            <person name="Xu Q."/>
        </authorList>
    </citation>
    <scope>NUCLEOTIDE SEQUENCE [LARGE SCALE GENOMIC DNA]</scope>
    <source>
        <strain evidence="1">GZMU011</strain>
    </source>
</reference>
<evidence type="ECO:0000313" key="2">
    <source>
        <dbReference type="Proteomes" id="UP001552299"/>
    </source>
</evidence>
<dbReference type="AlphaFoldDB" id="A0ABD0TUW6"/>
<accession>A0ABD0TUW6</accession>
<sequence length="104" mass="12066">MTTVRRSMEGCDWLKKILSLLRVFAAREEKVGEGRDKRTLQARLATSEDFFTRFLGFSIRLAQSCSTHPRFLLKGLKVLGKEHILEDKIHTDMNLQLSYTVHEN</sequence>
<organism evidence="1 2">
    <name type="scientific">Dendrobium thyrsiflorum</name>
    <name type="common">Pinecone-like raceme dendrobium</name>
    <name type="synonym">Orchid</name>
    <dbReference type="NCBI Taxonomy" id="117978"/>
    <lineage>
        <taxon>Eukaryota</taxon>
        <taxon>Viridiplantae</taxon>
        <taxon>Streptophyta</taxon>
        <taxon>Embryophyta</taxon>
        <taxon>Tracheophyta</taxon>
        <taxon>Spermatophyta</taxon>
        <taxon>Magnoliopsida</taxon>
        <taxon>Liliopsida</taxon>
        <taxon>Asparagales</taxon>
        <taxon>Orchidaceae</taxon>
        <taxon>Epidendroideae</taxon>
        <taxon>Malaxideae</taxon>
        <taxon>Dendrobiinae</taxon>
        <taxon>Dendrobium</taxon>
    </lineage>
</organism>
<comment type="caution">
    <text evidence="1">The sequence shown here is derived from an EMBL/GenBank/DDBJ whole genome shotgun (WGS) entry which is preliminary data.</text>
</comment>
<keyword evidence="2" id="KW-1185">Reference proteome</keyword>
<dbReference type="EMBL" id="JANQDX010000020">
    <property type="protein sequence ID" value="KAL0903470.1"/>
    <property type="molecule type" value="Genomic_DNA"/>
</dbReference>